<dbReference type="PANTHER" id="PTHR36442">
    <property type="entry name" value="CYCLIC-DI-AMP PHOSPHODIESTERASE PGPH"/>
    <property type="match status" value="1"/>
</dbReference>
<dbReference type="PANTHER" id="PTHR36442:SF1">
    <property type="entry name" value="CYCLIC-DI-AMP PHOSPHODIESTERASE PGPH"/>
    <property type="match status" value="1"/>
</dbReference>
<organism evidence="3 4">
    <name type="scientific">Candidatus Protoclostridium stercorigallinarum</name>
    <dbReference type="NCBI Taxonomy" id="2838741"/>
    <lineage>
        <taxon>Bacteria</taxon>
        <taxon>Bacillati</taxon>
        <taxon>Bacillota</taxon>
        <taxon>Clostridia</taxon>
        <taxon>Candidatus Protoclostridium</taxon>
    </lineage>
</organism>
<feature type="domain" description="HD/PDEase" evidence="2">
    <location>
        <begin position="280"/>
        <end position="435"/>
    </location>
</feature>
<dbReference type="InterPro" id="IPR006675">
    <property type="entry name" value="HDIG_dom"/>
</dbReference>
<evidence type="ECO:0000256" key="1">
    <source>
        <dbReference type="SAM" id="Phobius"/>
    </source>
</evidence>
<dbReference type="AlphaFoldDB" id="A0A9D1PZT8"/>
<protein>
    <submittedName>
        <fullName evidence="3">HDIG domain-containing protein</fullName>
    </submittedName>
</protein>
<dbReference type="InterPro" id="IPR006674">
    <property type="entry name" value="HD_domain"/>
</dbReference>
<dbReference type="NCBIfam" id="TIGR00277">
    <property type="entry name" value="HDIG"/>
    <property type="match status" value="1"/>
</dbReference>
<dbReference type="EMBL" id="DXHS01000019">
    <property type="protein sequence ID" value="HIW01950.1"/>
    <property type="molecule type" value="Genomic_DNA"/>
</dbReference>
<dbReference type="CDD" id="cd00077">
    <property type="entry name" value="HDc"/>
    <property type="match status" value="1"/>
</dbReference>
<reference evidence="3" key="1">
    <citation type="journal article" date="2021" name="PeerJ">
        <title>Extensive microbial diversity within the chicken gut microbiome revealed by metagenomics and culture.</title>
        <authorList>
            <person name="Gilroy R."/>
            <person name="Ravi A."/>
            <person name="Getino M."/>
            <person name="Pursley I."/>
            <person name="Horton D.L."/>
            <person name="Alikhan N.F."/>
            <person name="Baker D."/>
            <person name="Gharbi K."/>
            <person name="Hall N."/>
            <person name="Watson M."/>
            <person name="Adriaenssens E.M."/>
            <person name="Foster-Nyarko E."/>
            <person name="Jarju S."/>
            <person name="Secka A."/>
            <person name="Antonio M."/>
            <person name="Oren A."/>
            <person name="Chaudhuri R.R."/>
            <person name="La Ragione R."/>
            <person name="Hildebrand F."/>
            <person name="Pallen M.J."/>
        </authorList>
    </citation>
    <scope>NUCLEOTIDE SEQUENCE</scope>
    <source>
        <strain evidence="3">12435</strain>
    </source>
</reference>
<gene>
    <name evidence="3" type="ORF">H9892_01260</name>
</gene>
<feature type="transmembrane region" description="Helical" evidence="1">
    <location>
        <begin position="201"/>
        <end position="221"/>
    </location>
</feature>
<feature type="transmembrane region" description="Helical" evidence="1">
    <location>
        <begin position="44"/>
        <end position="71"/>
    </location>
</feature>
<reference evidence="3" key="2">
    <citation type="submission" date="2021-04" db="EMBL/GenBank/DDBJ databases">
        <authorList>
            <person name="Gilroy R."/>
        </authorList>
    </citation>
    <scope>NUCLEOTIDE SEQUENCE</scope>
    <source>
        <strain evidence="3">12435</strain>
    </source>
</reference>
<dbReference type="SMART" id="SM00471">
    <property type="entry name" value="HDc"/>
    <property type="match status" value="1"/>
</dbReference>
<keyword evidence="1" id="KW-0472">Membrane</keyword>
<feature type="transmembrane region" description="Helical" evidence="1">
    <location>
        <begin position="168"/>
        <end position="189"/>
    </location>
</feature>
<feature type="transmembrane region" description="Helical" evidence="1">
    <location>
        <begin position="106"/>
        <end position="122"/>
    </location>
</feature>
<dbReference type="Gene3D" id="1.10.3210.10">
    <property type="entry name" value="Hypothetical protein af1432"/>
    <property type="match status" value="1"/>
</dbReference>
<evidence type="ECO:0000313" key="4">
    <source>
        <dbReference type="Proteomes" id="UP000823990"/>
    </source>
</evidence>
<feature type="transmembrane region" description="Helical" evidence="1">
    <location>
        <begin position="227"/>
        <end position="248"/>
    </location>
</feature>
<feature type="transmembrane region" description="Helical" evidence="1">
    <location>
        <begin position="15"/>
        <end position="38"/>
    </location>
</feature>
<proteinExistence type="predicted"/>
<evidence type="ECO:0000259" key="2">
    <source>
        <dbReference type="SMART" id="SM00471"/>
    </source>
</evidence>
<dbReference type="Proteomes" id="UP000823990">
    <property type="component" value="Unassembled WGS sequence"/>
</dbReference>
<feature type="transmembrane region" description="Helical" evidence="1">
    <location>
        <begin position="129"/>
        <end position="148"/>
    </location>
</feature>
<comment type="caution">
    <text evidence="3">The sequence shown here is derived from an EMBL/GenBank/DDBJ whole genome shotgun (WGS) entry which is preliminary data.</text>
</comment>
<sequence>MRPSHRIHKYDRKQLLFAALDTVICGIVAVFAIMIKLYLTGPAISVNFALCVIYAVILTASFYGGLLLFIMISRSFIIKNNRYYRSFLVAMTFAFVYRLFISLISPLLMAPGLTATIIVQLSRKKHDAFVFNLVESCMTLCVLLYEAIMTEGAVFMLIGGGAGADLHLWLVIVISAIGVSVGAFIPLALRNNTSRLHSVLVGLLVTAASVLLYVLMCLAYSDISLVLSYFWLVVISGVVPVVLSQFAVPVLEKVFDLVTDSRLIELTDTRRPLLRRLATEAPGTYNHSVAVANFAEMCANAIGDDPYLARAAAYYHDVGKLSNPFYFAENQAGYNPHDDILPEVSAEIIRKHTTEGYRLCKEYGLPEEVACVTVQHHGTLPMAVFYERAKRLTDGEVDIRDYSYHGTCPTNRIAAIIMICDSSEAAIRAMDHPDGERVDRLLRNIIADRIARGQFDNCPISMMELDTVRQTIMSAYGGLFHTRIKYPGGERS</sequence>
<name>A0A9D1PZT8_9FIRM</name>
<keyword evidence="1" id="KW-0812">Transmembrane</keyword>
<dbReference type="InterPro" id="IPR052722">
    <property type="entry name" value="PgpH_phosphodiesterase"/>
</dbReference>
<keyword evidence="1" id="KW-1133">Transmembrane helix</keyword>
<dbReference type="Pfam" id="PF01966">
    <property type="entry name" value="HD"/>
    <property type="match status" value="1"/>
</dbReference>
<evidence type="ECO:0000313" key="3">
    <source>
        <dbReference type="EMBL" id="HIW01950.1"/>
    </source>
</evidence>
<accession>A0A9D1PZT8</accession>
<dbReference type="InterPro" id="IPR003607">
    <property type="entry name" value="HD/PDEase_dom"/>
</dbReference>
<dbReference type="SUPFAM" id="SSF109604">
    <property type="entry name" value="HD-domain/PDEase-like"/>
    <property type="match status" value="1"/>
</dbReference>